<dbReference type="Gene3D" id="1.10.238.270">
    <property type="match status" value="1"/>
</dbReference>
<keyword evidence="4" id="KW-0732">Signal</keyword>
<dbReference type="Pfam" id="PF22651">
    <property type="entry name" value="OBP47_like"/>
    <property type="match status" value="1"/>
</dbReference>
<dbReference type="Proteomes" id="UP000594454">
    <property type="component" value="Chromosome 1"/>
</dbReference>
<evidence type="ECO:0000256" key="1">
    <source>
        <dbReference type="ARBA" id="ARBA00004613"/>
    </source>
</evidence>
<gene>
    <name evidence="6" type="ORF">HERILL_LOCUS3046</name>
</gene>
<dbReference type="AlphaFoldDB" id="A0A7R8UFG3"/>
<dbReference type="GO" id="GO:0005576">
    <property type="term" value="C:extracellular region"/>
    <property type="evidence" value="ECO:0007669"/>
    <property type="project" value="UniProtKB-SubCell"/>
</dbReference>
<dbReference type="InterPro" id="IPR054577">
    <property type="entry name" value="OBP47-like_dom"/>
</dbReference>
<keyword evidence="3" id="KW-0964">Secreted</keyword>
<dbReference type="InterPro" id="IPR052295">
    <property type="entry name" value="Odorant-binding_protein"/>
</dbReference>
<name>A0A7R8UFG3_HERIL</name>
<evidence type="ECO:0000256" key="3">
    <source>
        <dbReference type="ARBA" id="ARBA00022525"/>
    </source>
</evidence>
<dbReference type="PANTHER" id="PTHR21066:SF15">
    <property type="entry name" value="GH25962P-RELATED"/>
    <property type="match status" value="1"/>
</dbReference>
<organism evidence="6 7">
    <name type="scientific">Hermetia illucens</name>
    <name type="common">Black soldier fly</name>
    <dbReference type="NCBI Taxonomy" id="343691"/>
    <lineage>
        <taxon>Eukaryota</taxon>
        <taxon>Metazoa</taxon>
        <taxon>Ecdysozoa</taxon>
        <taxon>Arthropoda</taxon>
        <taxon>Hexapoda</taxon>
        <taxon>Insecta</taxon>
        <taxon>Pterygota</taxon>
        <taxon>Neoptera</taxon>
        <taxon>Endopterygota</taxon>
        <taxon>Diptera</taxon>
        <taxon>Brachycera</taxon>
        <taxon>Stratiomyomorpha</taxon>
        <taxon>Stratiomyidae</taxon>
        <taxon>Hermetiinae</taxon>
        <taxon>Hermetia</taxon>
    </lineage>
</organism>
<keyword evidence="7" id="KW-1185">Reference proteome</keyword>
<evidence type="ECO:0000259" key="5">
    <source>
        <dbReference type="Pfam" id="PF22651"/>
    </source>
</evidence>
<dbReference type="PANTHER" id="PTHR21066">
    <property type="entry name" value="ODORANT-BINDING PROTEIN 59A-RELATED"/>
    <property type="match status" value="1"/>
</dbReference>
<comment type="subcellular location">
    <subcellularLocation>
        <location evidence="1">Secreted</location>
    </subcellularLocation>
</comment>
<feature type="domain" description="OBP47-like" evidence="5">
    <location>
        <begin position="43"/>
        <end position="168"/>
    </location>
</feature>
<dbReference type="GO" id="GO:0005549">
    <property type="term" value="F:odorant binding"/>
    <property type="evidence" value="ECO:0007669"/>
    <property type="project" value="InterPro"/>
</dbReference>
<sequence length="177" mass="19911">MFRNISVLLVCSVFTQCLANPDCSQPPKTEVFTDCCAQAGIMKDILKDCNKKFPPQANHDNFCNGECVFNETGISVNGVIQKDKLPVILAEFYQDMLDVVPIAIEMIGKCTRMVEPELVRVLENKPDKADDCNPLPALLSKCFFTEMFLHCPASIWQNTENCNHAKEFLKHCPKHQG</sequence>
<proteinExistence type="inferred from homology"/>
<dbReference type="OMA" id="NTENCNH"/>
<dbReference type="EMBL" id="LR899009">
    <property type="protein sequence ID" value="CAD7079858.1"/>
    <property type="molecule type" value="Genomic_DNA"/>
</dbReference>
<comment type="similarity">
    <text evidence="2">Belongs to the PBP/GOBP family.</text>
</comment>
<feature type="chain" id="PRO_5031310845" description="OBP47-like domain-containing protein" evidence="4">
    <location>
        <begin position="20"/>
        <end position="177"/>
    </location>
</feature>
<reference evidence="6 7" key="1">
    <citation type="submission" date="2020-11" db="EMBL/GenBank/DDBJ databases">
        <authorList>
            <person name="Wallbank WR R."/>
            <person name="Pardo Diaz C."/>
            <person name="Kozak K."/>
            <person name="Martin S."/>
            <person name="Jiggins C."/>
            <person name="Moest M."/>
            <person name="Warren A I."/>
            <person name="Generalovic N T."/>
            <person name="Byers J.R.P. K."/>
            <person name="Montejo-Kovacevich G."/>
            <person name="Yen C E."/>
        </authorList>
    </citation>
    <scope>NUCLEOTIDE SEQUENCE [LARGE SCALE GENOMIC DNA]</scope>
</reference>
<evidence type="ECO:0000313" key="7">
    <source>
        <dbReference type="Proteomes" id="UP000594454"/>
    </source>
</evidence>
<dbReference type="InterPro" id="IPR036728">
    <property type="entry name" value="PBP_GOBP_sf"/>
</dbReference>
<protein>
    <recommendedName>
        <fullName evidence="5">OBP47-like domain-containing protein</fullName>
    </recommendedName>
</protein>
<evidence type="ECO:0000313" key="6">
    <source>
        <dbReference type="EMBL" id="CAD7079858.1"/>
    </source>
</evidence>
<dbReference type="OrthoDB" id="7889145at2759"/>
<accession>A0A7R8UFG3</accession>
<evidence type="ECO:0000256" key="2">
    <source>
        <dbReference type="ARBA" id="ARBA00008098"/>
    </source>
</evidence>
<feature type="signal peptide" evidence="4">
    <location>
        <begin position="1"/>
        <end position="19"/>
    </location>
</feature>
<dbReference type="SUPFAM" id="SSF47565">
    <property type="entry name" value="Insect pheromone/odorant-binding proteins"/>
    <property type="match status" value="1"/>
</dbReference>
<evidence type="ECO:0000256" key="4">
    <source>
        <dbReference type="SAM" id="SignalP"/>
    </source>
</evidence>
<dbReference type="InParanoid" id="A0A7R8UFG3"/>